<keyword evidence="5" id="KW-1185">Reference proteome</keyword>
<dbReference type="GO" id="GO:0005524">
    <property type="term" value="F:ATP binding"/>
    <property type="evidence" value="ECO:0007669"/>
    <property type="project" value="UniProtKB-KW"/>
</dbReference>
<dbReference type="InterPro" id="IPR025662">
    <property type="entry name" value="Sigma_54_int_dom_ATP-bd_1"/>
</dbReference>
<feature type="domain" description="ABC transporter" evidence="3">
    <location>
        <begin position="5"/>
        <end position="216"/>
    </location>
</feature>
<dbReference type="Pfam" id="PF00005">
    <property type="entry name" value="ABC_tran"/>
    <property type="match status" value="1"/>
</dbReference>
<dbReference type="PROSITE" id="PS50893">
    <property type="entry name" value="ABC_TRANSPORTER_2"/>
    <property type="match status" value="1"/>
</dbReference>
<dbReference type="PROSITE" id="PS00211">
    <property type="entry name" value="ABC_TRANSPORTER_1"/>
    <property type="match status" value="1"/>
</dbReference>
<evidence type="ECO:0000256" key="2">
    <source>
        <dbReference type="ARBA" id="ARBA00022840"/>
    </source>
</evidence>
<keyword evidence="1" id="KW-0547">Nucleotide-binding</keyword>
<dbReference type="Proteomes" id="UP001281656">
    <property type="component" value="Unassembled WGS sequence"/>
</dbReference>
<evidence type="ECO:0000313" key="5">
    <source>
        <dbReference type="Proteomes" id="UP001281656"/>
    </source>
</evidence>
<name>A0ABU4JY18_9CLOT</name>
<protein>
    <submittedName>
        <fullName evidence="4">ABC transporter ATP-binding protein</fullName>
    </submittedName>
</protein>
<dbReference type="PANTHER" id="PTHR24220">
    <property type="entry name" value="IMPORT ATP-BINDING PROTEIN"/>
    <property type="match status" value="1"/>
</dbReference>
<dbReference type="PROSITE" id="PS00675">
    <property type="entry name" value="SIGMA54_INTERACT_1"/>
    <property type="match status" value="1"/>
</dbReference>
<dbReference type="InterPro" id="IPR003593">
    <property type="entry name" value="AAA+_ATPase"/>
</dbReference>
<evidence type="ECO:0000256" key="1">
    <source>
        <dbReference type="ARBA" id="ARBA00022741"/>
    </source>
</evidence>
<organism evidence="4 5">
    <name type="scientific">Clostridium tanneri</name>
    <dbReference type="NCBI Taxonomy" id="3037988"/>
    <lineage>
        <taxon>Bacteria</taxon>
        <taxon>Bacillati</taxon>
        <taxon>Bacillota</taxon>
        <taxon>Clostridia</taxon>
        <taxon>Eubacteriales</taxon>
        <taxon>Clostridiaceae</taxon>
        <taxon>Clostridium</taxon>
    </lineage>
</organism>
<dbReference type="SMART" id="SM00382">
    <property type="entry name" value="AAA"/>
    <property type="match status" value="1"/>
</dbReference>
<accession>A0ABU4JY18</accession>
<comment type="caution">
    <text evidence="4">The sequence shown here is derived from an EMBL/GenBank/DDBJ whole genome shotgun (WGS) entry which is preliminary data.</text>
</comment>
<gene>
    <name evidence="4" type="ORF">P8V03_17865</name>
</gene>
<evidence type="ECO:0000259" key="3">
    <source>
        <dbReference type="PROSITE" id="PS50893"/>
    </source>
</evidence>
<dbReference type="Gene3D" id="3.40.50.300">
    <property type="entry name" value="P-loop containing nucleotide triphosphate hydrolases"/>
    <property type="match status" value="1"/>
</dbReference>
<dbReference type="SUPFAM" id="SSF52540">
    <property type="entry name" value="P-loop containing nucleoside triphosphate hydrolases"/>
    <property type="match status" value="1"/>
</dbReference>
<dbReference type="EMBL" id="JARUJP010000035">
    <property type="protein sequence ID" value="MDW8803007.1"/>
    <property type="molecule type" value="Genomic_DNA"/>
</dbReference>
<reference evidence="4 5" key="1">
    <citation type="submission" date="2023-04" db="EMBL/GenBank/DDBJ databases">
        <title>Clostridium tannerae sp. nov., isolated from the fecal material of an alpaca.</title>
        <authorList>
            <person name="Miller S."/>
            <person name="Hendry M."/>
            <person name="King J."/>
            <person name="Sankaranarayanan K."/>
            <person name="Lawson P.A."/>
        </authorList>
    </citation>
    <scope>NUCLEOTIDE SEQUENCE [LARGE SCALE GENOMIC DNA]</scope>
    <source>
        <strain evidence="4 5">A1-XYC3</strain>
    </source>
</reference>
<sequence length="216" mass="24705">MSSLMEIKNVVKEYKDMEDIFAVKYVSININAGEFILINGESGAGKSTLLYIMGLMISPDEGEVYYNGELIDLANERILNEYRRRNMGFVFQETQLVEALTIYENLSLMKQINSSDLDVETLLHEFGLERLKDKLPNTLSGGQRRRAMILMAIIKSPEIIFLDEPTNDLDEKWSERVLNNLKELSNTGIAIVMVSHDEQCRKYADRVLHMKSGMIS</sequence>
<proteinExistence type="predicted"/>
<dbReference type="InterPro" id="IPR027417">
    <property type="entry name" value="P-loop_NTPase"/>
</dbReference>
<dbReference type="RefSeq" id="WP_318799205.1">
    <property type="nucleotide sequence ID" value="NZ_JARUJP010000035.1"/>
</dbReference>
<keyword evidence="2 4" id="KW-0067">ATP-binding</keyword>
<dbReference type="InterPro" id="IPR017871">
    <property type="entry name" value="ABC_transporter-like_CS"/>
</dbReference>
<evidence type="ECO:0000313" key="4">
    <source>
        <dbReference type="EMBL" id="MDW8803007.1"/>
    </source>
</evidence>
<dbReference type="InterPro" id="IPR015854">
    <property type="entry name" value="ABC_transpr_LolD-like"/>
</dbReference>
<dbReference type="InterPro" id="IPR003439">
    <property type="entry name" value="ABC_transporter-like_ATP-bd"/>
</dbReference>
<dbReference type="PANTHER" id="PTHR24220:SF86">
    <property type="entry name" value="ABC TRANSPORTER ABCH.1"/>
    <property type="match status" value="1"/>
</dbReference>